<name>A0A7W1T8U0_9LIST</name>
<comment type="subcellular location">
    <subcellularLocation>
        <location evidence="1">Membrane</location>
        <topology evidence="1">Multi-pass membrane protein</topology>
    </subcellularLocation>
</comment>
<dbReference type="Proteomes" id="UP000548787">
    <property type="component" value="Unassembled WGS sequence"/>
</dbReference>
<dbReference type="RefSeq" id="WP_181677635.1">
    <property type="nucleotide sequence ID" value="NZ_JABJVM010000020.1"/>
</dbReference>
<dbReference type="AlphaFoldDB" id="A0A7W1T8U0"/>
<keyword evidence="3 5" id="KW-1133">Transmembrane helix</keyword>
<evidence type="ECO:0000256" key="4">
    <source>
        <dbReference type="ARBA" id="ARBA00023136"/>
    </source>
</evidence>
<reference evidence="7 8" key="1">
    <citation type="submission" date="2020-05" db="EMBL/GenBank/DDBJ databases">
        <authorList>
            <person name="Carlin C.R."/>
        </authorList>
    </citation>
    <scope>NUCLEOTIDE SEQUENCE [LARGE SCALE GENOMIC DNA]</scope>
    <source>
        <strain evidence="7 8">FSL W9-0585</strain>
    </source>
</reference>
<feature type="domain" description="ABC-2 type transporter transmembrane" evidence="6">
    <location>
        <begin position="23"/>
        <end position="380"/>
    </location>
</feature>
<dbReference type="PANTHER" id="PTHR43471">
    <property type="entry name" value="ABC TRANSPORTER PERMEASE"/>
    <property type="match status" value="1"/>
</dbReference>
<dbReference type="GO" id="GO:0140359">
    <property type="term" value="F:ABC-type transporter activity"/>
    <property type="evidence" value="ECO:0007669"/>
    <property type="project" value="InterPro"/>
</dbReference>
<dbReference type="PANTHER" id="PTHR43471:SF3">
    <property type="entry name" value="ABC TRANSPORTER PERMEASE PROTEIN NATB"/>
    <property type="match status" value="1"/>
</dbReference>
<feature type="transmembrane region" description="Helical" evidence="5">
    <location>
        <begin position="235"/>
        <end position="260"/>
    </location>
</feature>
<dbReference type="Pfam" id="PF12698">
    <property type="entry name" value="ABC2_membrane_3"/>
    <property type="match status" value="1"/>
</dbReference>
<reference evidence="7 8" key="2">
    <citation type="submission" date="2020-08" db="EMBL/GenBank/DDBJ databases">
        <title>Listeria ohnekaius sp. nov. and Listeria portnoyii sp. nov. isolated from non-agricultural and natural environments.</title>
        <authorList>
            <person name="Weller D."/>
            <person name="Belias A.M."/>
            <person name="Liao J."/>
            <person name="Guo S."/>
            <person name="Orsi R.H."/>
            <person name="Wiedmann M."/>
        </authorList>
    </citation>
    <scope>NUCLEOTIDE SEQUENCE [LARGE SCALE GENOMIC DNA]</scope>
    <source>
        <strain evidence="7 8">FSL W9-0585</strain>
    </source>
</reference>
<organism evidence="7 8">
    <name type="scientific">Listeria rustica</name>
    <dbReference type="NCBI Taxonomy" id="2713503"/>
    <lineage>
        <taxon>Bacteria</taxon>
        <taxon>Bacillati</taxon>
        <taxon>Bacillota</taxon>
        <taxon>Bacilli</taxon>
        <taxon>Bacillales</taxon>
        <taxon>Listeriaceae</taxon>
        <taxon>Listeria</taxon>
    </lineage>
</organism>
<keyword evidence="2 5" id="KW-0812">Transmembrane</keyword>
<keyword evidence="8" id="KW-1185">Reference proteome</keyword>
<dbReference type="InterPro" id="IPR013525">
    <property type="entry name" value="ABC2_TM"/>
</dbReference>
<dbReference type="GO" id="GO:0016020">
    <property type="term" value="C:membrane"/>
    <property type="evidence" value="ECO:0007669"/>
    <property type="project" value="UniProtKB-SubCell"/>
</dbReference>
<evidence type="ECO:0000256" key="5">
    <source>
        <dbReference type="SAM" id="Phobius"/>
    </source>
</evidence>
<evidence type="ECO:0000313" key="7">
    <source>
        <dbReference type="EMBL" id="MBA3927552.1"/>
    </source>
</evidence>
<gene>
    <name evidence="7" type="ORF">HPK16_14530</name>
</gene>
<feature type="transmembrane region" description="Helical" evidence="5">
    <location>
        <begin position="275"/>
        <end position="303"/>
    </location>
</feature>
<dbReference type="EMBL" id="JABJVM010000020">
    <property type="protein sequence ID" value="MBA3927552.1"/>
    <property type="molecule type" value="Genomic_DNA"/>
</dbReference>
<evidence type="ECO:0000259" key="6">
    <source>
        <dbReference type="Pfam" id="PF12698"/>
    </source>
</evidence>
<keyword evidence="4 5" id="KW-0472">Membrane</keyword>
<feature type="transmembrane region" description="Helical" evidence="5">
    <location>
        <begin position="361"/>
        <end position="382"/>
    </location>
</feature>
<proteinExistence type="predicted"/>
<feature type="transmembrane region" description="Helical" evidence="5">
    <location>
        <begin position="25"/>
        <end position="43"/>
    </location>
</feature>
<sequence length="395" mass="42800">MPKSGLFSHVYKKEMLEIMRDKRTFLLVVFIPMLLFVGLVLFYESMLTSPNEEVTVAVNNSADPALLKALQQQDKDLIFNKVGQPKKTAAAGDADIAMLVDPDALSKMKNGDSASIVIYSDSSDKNAAAAVGTLSAQLGAIDKAVVSERLVKANIPVQTLDSMQVQIKPLSSGSADTDASRMMLTILLPMLLCLGVTIGAYPVVSELFAGEKDKKIIDALLVTPVKRGTLLFGKWSVAITVSLFTALVSLAATLLIIFFATTHLRKALDAMSSPLALFAVGMLAVASFAALIVSIQTIAAIFAKSMKEANSYQSPIMMLAIIPSFVTMFISLSQTTTAMFFIPLANISFLLREMIYDQFVWMHLLGTLASNLILAAIFLYVAKRIYSNNNYLLAK</sequence>
<protein>
    <submittedName>
        <fullName evidence="7">ABC transporter permease</fullName>
    </submittedName>
</protein>
<evidence type="ECO:0000256" key="1">
    <source>
        <dbReference type="ARBA" id="ARBA00004141"/>
    </source>
</evidence>
<evidence type="ECO:0000313" key="8">
    <source>
        <dbReference type="Proteomes" id="UP000548787"/>
    </source>
</evidence>
<evidence type="ECO:0000256" key="2">
    <source>
        <dbReference type="ARBA" id="ARBA00022692"/>
    </source>
</evidence>
<feature type="transmembrane region" description="Helical" evidence="5">
    <location>
        <begin position="315"/>
        <end position="341"/>
    </location>
</feature>
<feature type="transmembrane region" description="Helical" evidence="5">
    <location>
        <begin position="182"/>
        <end position="204"/>
    </location>
</feature>
<evidence type="ECO:0000256" key="3">
    <source>
        <dbReference type="ARBA" id="ARBA00022989"/>
    </source>
</evidence>
<accession>A0A7W1T8U0</accession>
<comment type="caution">
    <text evidence="7">The sequence shown here is derived from an EMBL/GenBank/DDBJ whole genome shotgun (WGS) entry which is preliminary data.</text>
</comment>